<sequence length="93" mass="10421">MNALVEQYWARALKIARQHETGEIDFADLTGLSDEYSASFTEQLNELPEALRTAQGTALEAKLQQAIGDDNTSEHTRQALNELLISINRTPIY</sequence>
<dbReference type="EMBL" id="QNRQ01000003">
    <property type="protein sequence ID" value="RBP41099.1"/>
    <property type="molecule type" value="Genomic_DNA"/>
</dbReference>
<dbReference type="Proteomes" id="UP000253628">
    <property type="component" value="Unassembled WGS sequence"/>
</dbReference>
<protein>
    <submittedName>
        <fullName evidence="1">Uncharacterized protein</fullName>
    </submittedName>
</protein>
<keyword evidence="2" id="KW-1185">Reference proteome</keyword>
<gene>
    <name evidence="1" type="ORF">DFR37_103445</name>
</gene>
<dbReference type="RefSeq" id="WP_113932836.1">
    <property type="nucleotide sequence ID" value="NZ_JACCEU010000004.1"/>
</dbReference>
<name>A0A366HGV5_9BURK</name>
<accession>A0A366HGV5</accession>
<organism evidence="1 2">
    <name type="scientific">Eoetvoesiella caeni</name>
    <dbReference type="NCBI Taxonomy" id="645616"/>
    <lineage>
        <taxon>Bacteria</taxon>
        <taxon>Pseudomonadati</taxon>
        <taxon>Pseudomonadota</taxon>
        <taxon>Betaproteobacteria</taxon>
        <taxon>Burkholderiales</taxon>
        <taxon>Alcaligenaceae</taxon>
        <taxon>Eoetvoesiella</taxon>
    </lineage>
</organism>
<comment type="caution">
    <text evidence="1">The sequence shown here is derived from an EMBL/GenBank/DDBJ whole genome shotgun (WGS) entry which is preliminary data.</text>
</comment>
<dbReference type="AlphaFoldDB" id="A0A366HGV5"/>
<evidence type="ECO:0000313" key="1">
    <source>
        <dbReference type="EMBL" id="RBP41099.1"/>
    </source>
</evidence>
<evidence type="ECO:0000313" key="2">
    <source>
        <dbReference type="Proteomes" id="UP000253628"/>
    </source>
</evidence>
<proteinExistence type="predicted"/>
<reference evidence="1 2" key="1">
    <citation type="submission" date="2018-06" db="EMBL/GenBank/DDBJ databases">
        <title>Genomic Encyclopedia of Type Strains, Phase IV (KMG-IV): sequencing the most valuable type-strain genomes for metagenomic binning, comparative biology and taxonomic classification.</title>
        <authorList>
            <person name="Goeker M."/>
        </authorList>
    </citation>
    <scope>NUCLEOTIDE SEQUENCE [LARGE SCALE GENOMIC DNA]</scope>
    <source>
        <strain evidence="1 2">DSM 25520</strain>
    </source>
</reference>
<dbReference type="OrthoDB" id="8687836at2"/>